<dbReference type="FunFam" id="3.40.50.150:FF:000298">
    <property type="entry name" value="Methyltransferase-like protein"/>
    <property type="match status" value="1"/>
</dbReference>
<dbReference type="GO" id="GO:0032259">
    <property type="term" value="P:methylation"/>
    <property type="evidence" value="ECO:0007669"/>
    <property type="project" value="UniProtKB-KW"/>
</dbReference>
<dbReference type="CDD" id="cd02440">
    <property type="entry name" value="AdoMet_MTases"/>
    <property type="match status" value="1"/>
</dbReference>
<evidence type="ECO:0000256" key="6">
    <source>
        <dbReference type="SAM" id="MobiDB-lite"/>
    </source>
</evidence>
<reference evidence="8" key="1">
    <citation type="submission" date="2020-04" db="EMBL/GenBank/DDBJ databases">
        <authorList>
            <person name="Neveu A P."/>
        </authorList>
    </citation>
    <scope>NUCLEOTIDE SEQUENCE</scope>
    <source>
        <tissue evidence="8">Whole embryo</tissue>
    </source>
</reference>
<dbReference type="InterPro" id="IPR026113">
    <property type="entry name" value="METTL2/6/8-like"/>
</dbReference>
<organism evidence="8">
    <name type="scientific">Phallusia mammillata</name>
    <dbReference type="NCBI Taxonomy" id="59560"/>
    <lineage>
        <taxon>Eukaryota</taxon>
        <taxon>Metazoa</taxon>
        <taxon>Chordata</taxon>
        <taxon>Tunicata</taxon>
        <taxon>Ascidiacea</taxon>
        <taxon>Phlebobranchia</taxon>
        <taxon>Ascidiidae</taxon>
        <taxon>Phallusia</taxon>
    </lineage>
</organism>
<dbReference type="GO" id="GO:0052735">
    <property type="term" value="F:tRNA (cytidine-3-)-methyltransferase activity"/>
    <property type="evidence" value="ECO:0007669"/>
    <property type="project" value="TreeGrafter"/>
</dbReference>
<keyword evidence="4" id="KW-0819">tRNA processing</keyword>
<dbReference type="AlphaFoldDB" id="A0A6F9DLB7"/>
<gene>
    <name evidence="8" type="primary">Mettl6-002</name>
</gene>
<keyword evidence="3 5" id="KW-0808">Transferase</keyword>
<dbReference type="GO" id="GO:0008033">
    <property type="term" value="P:tRNA processing"/>
    <property type="evidence" value="ECO:0007669"/>
    <property type="project" value="UniProtKB-KW"/>
</dbReference>
<evidence type="ECO:0000256" key="3">
    <source>
        <dbReference type="ARBA" id="ARBA00022679"/>
    </source>
</evidence>
<dbReference type="Gene3D" id="3.40.50.150">
    <property type="entry name" value="Vaccinia Virus protein VP39"/>
    <property type="match status" value="1"/>
</dbReference>
<feature type="region of interest" description="Disordered" evidence="6">
    <location>
        <begin position="37"/>
        <end position="56"/>
    </location>
</feature>
<name>A0A6F9DLB7_9ASCI</name>
<comment type="similarity">
    <text evidence="1 5">Belongs to the methyltransferase superfamily. METL family.</text>
</comment>
<dbReference type="InterPro" id="IPR013217">
    <property type="entry name" value="Methyltransf_12"/>
</dbReference>
<dbReference type="EC" id="2.1.1.-" evidence="5"/>
<dbReference type="SUPFAM" id="SSF53335">
    <property type="entry name" value="S-adenosyl-L-methionine-dependent methyltransferases"/>
    <property type="match status" value="1"/>
</dbReference>
<dbReference type="EMBL" id="LR787914">
    <property type="protein sequence ID" value="CAB3263776.1"/>
    <property type="molecule type" value="mRNA"/>
</dbReference>
<evidence type="ECO:0000313" key="8">
    <source>
        <dbReference type="EMBL" id="CAB3263776.1"/>
    </source>
</evidence>
<evidence type="ECO:0000256" key="1">
    <source>
        <dbReference type="ARBA" id="ARBA00009725"/>
    </source>
</evidence>
<protein>
    <recommendedName>
        <fullName evidence="5">tRNA N(3)-methylcytidine methyltransferase</fullName>
        <ecNumber evidence="5">2.1.1.-</ecNumber>
    </recommendedName>
</protein>
<evidence type="ECO:0000259" key="7">
    <source>
        <dbReference type="Pfam" id="PF08242"/>
    </source>
</evidence>
<proteinExistence type="evidence at transcript level"/>
<dbReference type="PANTHER" id="PTHR22809:SF11">
    <property type="entry name" value="TRNA N(3)-METHYLCYTIDINE METHYLTRANSFERASE METTL2"/>
    <property type="match status" value="1"/>
</dbReference>
<dbReference type="InterPro" id="IPR029063">
    <property type="entry name" value="SAM-dependent_MTases_sf"/>
</dbReference>
<evidence type="ECO:0000256" key="5">
    <source>
        <dbReference type="PIRNR" id="PIRNR037755"/>
    </source>
</evidence>
<dbReference type="Pfam" id="PF08242">
    <property type="entry name" value="Methyltransf_12"/>
    <property type="match status" value="1"/>
</dbReference>
<evidence type="ECO:0000256" key="2">
    <source>
        <dbReference type="ARBA" id="ARBA00022603"/>
    </source>
</evidence>
<comment type="function">
    <text evidence="5">S-adenosyl-L-methionine-dependent methyltransferase.</text>
</comment>
<sequence length="327" mass="37712">MDEEAKRPVFGNRFLSETDNVFQHNAWDNVEWTKEQETEARKITQGHSCEPLPEDEKDNLLNDASSNWDKFYEKHNNKFFKDRHWLFTEFPELLSITSKSASSVDDTAECSHNDDEGHAPCSNKSDGLHFPGSSKQSCVLEIGCGAGNTIFPLLQVNTSNELFVYGCDYSSTAVDIIKSHRDFDDSRCHVFAHDITSDAKFPFPEQSLDIIVMIFVLSALEFDKMKAAVHRIVQLLKPGGKLLFRDYGRYDMAQLRFKKNRCLSENFYTRGDGTLVYFFTQDEVRDIFTSAGLVENQNIVDRRLQVNRARQLKMYRVWVQAKYVKPL</sequence>
<evidence type="ECO:0000256" key="4">
    <source>
        <dbReference type="ARBA" id="ARBA00022694"/>
    </source>
</evidence>
<keyword evidence="2 5" id="KW-0489">Methyltransferase</keyword>
<accession>A0A6F9DLB7</accession>
<feature type="domain" description="Methyltransferase type 12" evidence="7">
    <location>
        <begin position="140"/>
        <end position="242"/>
    </location>
</feature>
<dbReference type="PANTHER" id="PTHR22809">
    <property type="entry name" value="METHYLTRANSFERASE-RELATED"/>
    <property type="match status" value="1"/>
</dbReference>
<dbReference type="PIRSF" id="PIRSF037755">
    <property type="entry name" value="Mettl2_prd"/>
    <property type="match status" value="1"/>
</dbReference>